<dbReference type="EMBL" id="JBBPBN010000102">
    <property type="protein sequence ID" value="KAK8979431.1"/>
    <property type="molecule type" value="Genomic_DNA"/>
</dbReference>
<evidence type="ECO:0000313" key="3">
    <source>
        <dbReference type="Proteomes" id="UP001396334"/>
    </source>
</evidence>
<comment type="caution">
    <text evidence="2">The sequence shown here is derived from an EMBL/GenBank/DDBJ whole genome shotgun (WGS) entry which is preliminary data.</text>
</comment>
<name>A0ABR2NTF1_9ROSI</name>
<evidence type="ECO:0008006" key="4">
    <source>
        <dbReference type="Google" id="ProtNLM"/>
    </source>
</evidence>
<feature type="region of interest" description="Disordered" evidence="1">
    <location>
        <begin position="103"/>
        <end position="128"/>
    </location>
</feature>
<reference evidence="2 3" key="1">
    <citation type="journal article" date="2024" name="G3 (Bethesda)">
        <title>Genome assembly of Hibiscus sabdariffa L. provides insights into metabolisms of medicinal natural products.</title>
        <authorList>
            <person name="Kim T."/>
        </authorList>
    </citation>
    <scope>NUCLEOTIDE SEQUENCE [LARGE SCALE GENOMIC DNA]</scope>
    <source>
        <strain evidence="2">TK-2024</strain>
        <tissue evidence="2">Old leaves</tissue>
    </source>
</reference>
<dbReference type="PANTHER" id="PTHR24128:SF46">
    <property type="entry name" value="ALPHA-LATROTOXIN-LHE1A-LIKE ISOFORM X1"/>
    <property type="match status" value="1"/>
</dbReference>
<dbReference type="Proteomes" id="UP001396334">
    <property type="component" value="Unassembled WGS sequence"/>
</dbReference>
<gene>
    <name evidence="2" type="ORF">V6N11_000577</name>
</gene>
<protein>
    <recommendedName>
        <fullName evidence="4">PGG domain-containing protein</fullName>
    </recommendedName>
</protein>
<evidence type="ECO:0000256" key="1">
    <source>
        <dbReference type="SAM" id="MobiDB-lite"/>
    </source>
</evidence>
<sequence>MLKQLLESKIDKYIANQAGLTAMDVACQSNNRENISSLRHGLIPWVSKDRYKCDNQIVKYATKASSIIFHDMDKISGDDRNAMLVILGLLLTATFQASLSPPGGLWQGDPSSNSRRVGGEYGSPGTSVMNPALLQGQYPVRGLYRAPVVATMCVQEQPETGSSTPRMRRERY</sequence>
<dbReference type="PANTHER" id="PTHR24128">
    <property type="entry name" value="HOMEOBOX PROTEIN WARIAI"/>
    <property type="match status" value="1"/>
</dbReference>
<evidence type="ECO:0000313" key="2">
    <source>
        <dbReference type="EMBL" id="KAK8979431.1"/>
    </source>
</evidence>
<keyword evidence="3" id="KW-1185">Reference proteome</keyword>
<organism evidence="2 3">
    <name type="scientific">Hibiscus sabdariffa</name>
    <name type="common">roselle</name>
    <dbReference type="NCBI Taxonomy" id="183260"/>
    <lineage>
        <taxon>Eukaryota</taxon>
        <taxon>Viridiplantae</taxon>
        <taxon>Streptophyta</taxon>
        <taxon>Embryophyta</taxon>
        <taxon>Tracheophyta</taxon>
        <taxon>Spermatophyta</taxon>
        <taxon>Magnoliopsida</taxon>
        <taxon>eudicotyledons</taxon>
        <taxon>Gunneridae</taxon>
        <taxon>Pentapetalae</taxon>
        <taxon>rosids</taxon>
        <taxon>malvids</taxon>
        <taxon>Malvales</taxon>
        <taxon>Malvaceae</taxon>
        <taxon>Malvoideae</taxon>
        <taxon>Hibiscus</taxon>
    </lineage>
</organism>
<accession>A0ABR2NTF1</accession>
<proteinExistence type="predicted"/>